<dbReference type="GO" id="GO:0005886">
    <property type="term" value="C:plasma membrane"/>
    <property type="evidence" value="ECO:0007669"/>
    <property type="project" value="TreeGrafter"/>
</dbReference>
<feature type="transmembrane region" description="Helical" evidence="5">
    <location>
        <begin position="155"/>
        <end position="175"/>
    </location>
</feature>
<dbReference type="EMBL" id="CP010836">
    <property type="protein sequence ID" value="AJP72555.1"/>
    <property type="molecule type" value="Genomic_DNA"/>
</dbReference>
<feature type="transmembrane region" description="Helical" evidence="5">
    <location>
        <begin position="404"/>
        <end position="423"/>
    </location>
</feature>
<dbReference type="GO" id="GO:0046943">
    <property type="term" value="F:carboxylic acid transmembrane transporter activity"/>
    <property type="evidence" value="ECO:0007669"/>
    <property type="project" value="TreeGrafter"/>
</dbReference>
<comment type="subcellular location">
    <subcellularLocation>
        <location evidence="1">Membrane</location>
        <topology evidence="1">Multi-pass membrane protein</topology>
    </subcellularLocation>
</comment>
<reference evidence="7 8" key="2">
    <citation type="submission" date="2015-02" db="EMBL/GenBank/DDBJ databases">
        <title>The complete genome of Sphingomonas hengshuiensis sp. WHSC-8 isolated from soil of Hengshui Lake.</title>
        <authorList>
            <person name="Wei S."/>
            <person name="Guo J."/>
            <person name="Su C."/>
            <person name="Wu R."/>
            <person name="Zhang Z."/>
            <person name="Liang K."/>
            <person name="Li H."/>
            <person name="Wang T."/>
            <person name="Liu H."/>
            <person name="Zhang C."/>
            <person name="Li Z."/>
            <person name="Wang Q."/>
            <person name="Meng J."/>
        </authorList>
    </citation>
    <scope>NUCLEOTIDE SEQUENCE [LARGE SCALE GENOMIC DNA]</scope>
    <source>
        <strain evidence="7 8">WHSC-8</strain>
    </source>
</reference>
<sequence length="455" mass="46390">MTDILRAATTDAPGIDVKEMIDRGAWTPYQKLVLALIALAYVTDGVANQSLGLAIPALMRDWGLGRGAFAPIAAVGLVGLTIGALVGGVLGDRFGRRWTMIASTAFFGLATMAQAWVTNPTELLVLRFIDGIGIGAMIPNGAAMIVEFTPARKRAFALSIGMAFIAAGAMVSGLIGNLVVEPYGWEGIFLALGGIGVAVSLLLLVLLPESPIFLVVSGAGRARIRAAALRCGVEIGDAPLVAVGPPAGPKRMPLSTLFAPAVASSTVFLWIAFFFCLLANYAMFSWVPAMLASLGFALSLTGLGMTFLSLGGILGGIGCGWLIARYGSRLVVLILAGGGVAASLALGTYTGSVASGARADLSVVLALLFVIGIFASGLLNGLYTFSAFIYPDHARSTGVGAAAAAGRIGAIASSFAGVFALSAGGASGYFQLIAGSLAISLVMVALIKRQIARDA</sequence>
<keyword evidence="8" id="KW-1185">Reference proteome</keyword>
<feature type="transmembrane region" description="Helical" evidence="5">
    <location>
        <begin position="68"/>
        <end position="91"/>
    </location>
</feature>
<dbReference type="Pfam" id="PF07690">
    <property type="entry name" value="MFS_1"/>
    <property type="match status" value="1"/>
</dbReference>
<evidence type="ECO:0000256" key="1">
    <source>
        <dbReference type="ARBA" id="ARBA00004141"/>
    </source>
</evidence>
<name>A0A7U4J966_9SPHN</name>
<feature type="transmembrane region" description="Helical" evidence="5">
    <location>
        <begin position="429"/>
        <end position="447"/>
    </location>
</feature>
<dbReference type="InterPro" id="IPR011701">
    <property type="entry name" value="MFS"/>
</dbReference>
<dbReference type="RefSeq" id="WP_044332812.1">
    <property type="nucleotide sequence ID" value="NZ_CP010836.1"/>
</dbReference>
<dbReference type="AlphaFoldDB" id="A0A7U4J966"/>
<dbReference type="Proteomes" id="UP000032300">
    <property type="component" value="Chromosome"/>
</dbReference>
<gene>
    <name evidence="7" type="ORF">TS85_13390</name>
</gene>
<protein>
    <recommendedName>
        <fullName evidence="6">Major facilitator superfamily (MFS) profile domain-containing protein</fullName>
    </recommendedName>
</protein>
<evidence type="ECO:0000256" key="2">
    <source>
        <dbReference type="ARBA" id="ARBA00022692"/>
    </source>
</evidence>
<feature type="transmembrane region" description="Helical" evidence="5">
    <location>
        <begin position="296"/>
        <end position="323"/>
    </location>
</feature>
<dbReference type="Gene3D" id="1.20.1250.20">
    <property type="entry name" value="MFS general substrate transporter like domains"/>
    <property type="match status" value="1"/>
</dbReference>
<feature type="transmembrane region" description="Helical" evidence="5">
    <location>
        <begin position="361"/>
        <end position="383"/>
    </location>
</feature>
<feature type="transmembrane region" description="Helical" evidence="5">
    <location>
        <begin position="330"/>
        <end position="349"/>
    </location>
</feature>
<dbReference type="InterPro" id="IPR036259">
    <property type="entry name" value="MFS_trans_sf"/>
</dbReference>
<feature type="transmembrane region" description="Helical" evidence="5">
    <location>
        <begin position="123"/>
        <end position="143"/>
    </location>
</feature>
<feature type="transmembrane region" description="Helical" evidence="5">
    <location>
        <begin position="98"/>
        <end position="117"/>
    </location>
</feature>
<reference evidence="7 8" key="1">
    <citation type="journal article" date="2015" name="Int. J. Syst. Evol. Microbiol.">
        <title>Sphingomonas hengshuiensis sp. nov., isolated from lake wetland.</title>
        <authorList>
            <person name="Wei S."/>
            <person name="Wang T."/>
            <person name="Liu H."/>
            <person name="Zhang C."/>
            <person name="Guo J."/>
            <person name="Wang Q."/>
            <person name="Liang K."/>
            <person name="Zhang Z."/>
        </authorList>
    </citation>
    <scope>NUCLEOTIDE SEQUENCE [LARGE SCALE GENOMIC DNA]</scope>
    <source>
        <strain evidence="7 8">WHSC-8</strain>
    </source>
</reference>
<proteinExistence type="predicted"/>
<dbReference type="InterPro" id="IPR020846">
    <property type="entry name" value="MFS_dom"/>
</dbReference>
<dbReference type="PROSITE" id="PS50850">
    <property type="entry name" value="MFS"/>
    <property type="match status" value="1"/>
</dbReference>
<feature type="transmembrane region" description="Helical" evidence="5">
    <location>
        <begin position="32"/>
        <end position="56"/>
    </location>
</feature>
<evidence type="ECO:0000256" key="4">
    <source>
        <dbReference type="ARBA" id="ARBA00023136"/>
    </source>
</evidence>
<dbReference type="PANTHER" id="PTHR23508">
    <property type="entry name" value="CARBOXYLIC ACID TRANSPORTER PROTEIN HOMOLOG"/>
    <property type="match status" value="1"/>
</dbReference>
<accession>A0A7U4J966</accession>
<organism evidence="7 8">
    <name type="scientific">Sphingomonas hengshuiensis</name>
    <dbReference type="NCBI Taxonomy" id="1609977"/>
    <lineage>
        <taxon>Bacteria</taxon>
        <taxon>Pseudomonadati</taxon>
        <taxon>Pseudomonadota</taxon>
        <taxon>Alphaproteobacteria</taxon>
        <taxon>Sphingomonadales</taxon>
        <taxon>Sphingomonadaceae</taxon>
        <taxon>Sphingomonas</taxon>
    </lineage>
</organism>
<dbReference type="KEGG" id="sphi:TS85_13390"/>
<feature type="transmembrane region" description="Helical" evidence="5">
    <location>
        <begin position="187"/>
        <end position="207"/>
    </location>
</feature>
<feature type="transmembrane region" description="Helical" evidence="5">
    <location>
        <begin position="257"/>
        <end position="284"/>
    </location>
</feature>
<dbReference type="OrthoDB" id="9800416at2"/>
<dbReference type="SUPFAM" id="SSF103473">
    <property type="entry name" value="MFS general substrate transporter"/>
    <property type="match status" value="1"/>
</dbReference>
<evidence type="ECO:0000313" key="7">
    <source>
        <dbReference type="EMBL" id="AJP72555.1"/>
    </source>
</evidence>
<evidence type="ECO:0000313" key="8">
    <source>
        <dbReference type="Proteomes" id="UP000032300"/>
    </source>
</evidence>
<dbReference type="PANTHER" id="PTHR23508:SF10">
    <property type="entry name" value="CARBOXYLIC ACID TRANSPORTER PROTEIN HOMOLOG"/>
    <property type="match status" value="1"/>
</dbReference>
<keyword evidence="2 5" id="KW-0812">Transmembrane</keyword>
<keyword evidence="3 5" id="KW-1133">Transmembrane helix</keyword>
<feature type="domain" description="Major facilitator superfamily (MFS) profile" evidence="6">
    <location>
        <begin position="33"/>
        <end position="452"/>
    </location>
</feature>
<evidence type="ECO:0000256" key="5">
    <source>
        <dbReference type="SAM" id="Phobius"/>
    </source>
</evidence>
<evidence type="ECO:0000259" key="6">
    <source>
        <dbReference type="PROSITE" id="PS50850"/>
    </source>
</evidence>
<evidence type="ECO:0000256" key="3">
    <source>
        <dbReference type="ARBA" id="ARBA00022989"/>
    </source>
</evidence>
<keyword evidence="4 5" id="KW-0472">Membrane</keyword>